<dbReference type="EMBL" id="JADHEC010000006">
    <property type="protein sequence ID" value="MBF2707773.1"/>
    <property type="molecule type" value="Genomic_DNA"/>
</dbReference>
<accession>A0A930U6G9</accession>
<name>A0A930U6G9_9FLAO</name>
<evidence type="ECO:0000313" key="2">
    <source>
        <dbReference type="Proteomes" id="UP000646211"/>
    </source>
</evidence>
<reference evidence="1" key="1">
    <citation type="submission" date="2020-11" db="EMBL/GenBank/DDBJ databases">
        <title>Genome of Flavobacterium soyangense.</title>
        <authorList>
            <person name="Liu Q."/>
            <person name="Xin Y.-H."/>
        </authorList>
    </citation>
    <scope>NUCLEOTIDE SEQUENCE</scope>
    <source>
        <strain evidence="1">CGMCC 1.13493</strain>
    </source>
</reference>
<sequence length="253" mass="29396">MGICKLCLQEKVLIKRSHLFPNFLYKGIGDEKNRMFEISSSDPIRKKTVQSGAYEEHILCADCDNNILSKLERYANNNLYSQSFRQENENFEQITNVHGINAIRCKNIDYKQFKLFLQSLVWRASVSEHDLFSNFKLSSEQEEELRASLFNSMPLEENEYACLIMTHQNEEEAMTDLVFINPNNPKKVSFFINQFIYLFHIDKTTVDDAVSQISLSRKNEMGITKLPEGEWSKLRASVFNGVAELAKKNLDRK</sequence>
<dbReference type="AlphaFoldDB" id="A0A930U6G9"/>
<evidence type="ECO:0000313" key="1">
    <source>
        <dbReference type="EMBL" id="MBF2707773.1"/>
    </source>
</evidence>
<dbReference type="RefSeq" id="WP_194311039.1">
    <property type="nucleotide sequence ID" value="NZ_JADHEC010000006.1"/>
</dbReference>
<gene>
    <name evidence="1" type="ORF">IR213_04090</name>
</gene>
<proteinExistence type="predicted"/>
<keyword evidence="2" id="KW-1185">Reference proteome</keyword>
<protein>
    <submittedName>
        <fullName evidence="1">Uncharacterized protein</fullName>
    </submittedName>
</protein>
<organism evidence="1 2">
    <name type="scientific">Flavobacterium soyangense</name>
    <dbReference type="NCBI Taxonomy" id="2023265"/>
    <lineage>
        <taxon>Bacteria</taxon>
        <taxon>Pseudomonadati</taxon>
        <taxon>Bacteroidota</taxon>
        <taxon>Flavobacteriia</taxon>
        <taxon>Flavobacteriales</taxon>
        <taxon>Flavobacteriaceae</taxon>
        <taxon>Flavobacterium</taxon>
    </lineage>
</organism>
<comment type="caution">
    <text evidence="1">The sequence shown here is derived from an EMBL/GenBank/DDBJ whole genome shotgun (WGS) entry which is preliminary data.</text>
</comment>
<dbReference type="Proteomes" id="UP000646211">
    <property type="component" value="Unassembled WGS sequence"/>
</dbReference>